<name>A0A0F9P0D2_9ZZZZ</name>
<dbReference type="AlphaFoldDB" id="A0A0F9P0D2"/>
<protein>
    <submittedName>
        <fullName evidence="1">Uncharacterized protein</fullName>
    </submittedName>
</protein>
<comment type="caution">
    <text evidence="1">The sequence shown here is derived from an EMBL/GenBank/DDBJ whole genome shotgun (WGS) entry which is preliminary data.</text>
</comment>
<dbReference type="EMBL" id="LAZR01006123">
    <property type="protein sequence ID" value="KKM94550.1"/>
    <property type="molecule type" value="Genomic_DNA"/>
</dbReference>
<evidence type="ECO:0000313" key="1">
    <source>
        <dbReference type="EMBL" id="KKM94550.1"/>
    </source>
</evidence>
<gene>
    <name evidence="1" type="ORF">LCGC14_1197200</name>
</gene>
<proteinExistence type="predicted"/>
<organism evidence="1">
    <name type="scientific">marine sediment metagenome</name>
    <dbReference type="NCBI Taxonomy" id="412755"/>
    <lineage>
        <taxon>unclassified sequences</taxon>
        <taxon>metagenomes</taxon>
        <taxon>ecological metagenomes</taxon>
    </lineage>
</organism>
<sequence length="50" mass="6181">MIKRSQFERDFYPHLINAMNDLEYLDFSYCNFQRNRYNANINFANNKLNI</sequence>
<reference evidence="1" key="1">
    <citation type="journal article" date="2015" name="Nature">
        <title>Complex archaea that bridge the gap between prokaryotes and eukaryotes.</title>
        <authorList>
            <person name="Spang A."/>
            <person name="Saw J.H."/>
            <person name="Jorgensen S.L."/>
            <person name="Zaremba-Niedzwiedzka K."/>
            <person name="Martijn J."/>
            <person name="Lind A.E."/>
            <person name="van Eijk R."/>
            <person name="Schleper C."/>
            <person name="Guy L."/>
            <person name="Ettema T.J."/>
        </authorList>
    </citation>
    <scope>NUCLEOTIDE SEQUENCE</scope>
</reference>
<accession>A0A0F9P0D2</accession>